<accession>A0A392S633</accession>
<protein>
    <submittedName>
        <fullName evidence="1">Uncharacterized protein</fullName>
    </submittedName>
</protein>
<reference evidence="1 2" key="1">
    <citation type="journal article" date="2018" name="Front. Plant Sci.">
        <title>Red Clover (Trifolium pratense) and Zigzag Clover (T. medium) - A Picture of Genomic Similarities and Differences.</title>
        <authorList>
            <person name="Dluhosova J."/>
            <person name="Istvanek J."/>
            <person name="Nedelnik J."/>
            <person name="Repkova J."/>
        </authorList>
    </citation>
    <scope>NUCLEOTIDE SEQUENCE [LARGE SCALE GENOMIC DNA]</scope>
    <source>
        <strain evidence="2">cv. 10/8</strain>
        <tissue evidence="1">Leaf</tissue>
    </source>
</reference>
<evidence type="ECO:0000313" key="1">
    <source>
        <dbReference type="EMBL" id="MCI44159.1"/>
    </source>
</evidence>
<proteinExistence type="predicted"/>
<sequence>MLQLRIQVGGLRLRVKFTAIFLTKIVFICHFNSQINCWELHRIIMGFSVDLLYRMKK</sequence>
<keyword evidence="2" id="KW-1185">Reference proteome</keyword>
<dbReference type="Proteomes" id="UP000265520">
    <property type="component" value="Unassembled WGS sequence"/>
</dbReference>
<evidence type="ECO:0000313" key="2">
    <source>
        <dbReference type="Proteomes" id="UP000265520"/>
    </source>
</evidence>
<name>A0A392S633_9FABA</name>
<comment type="caution">
    <text evidence="1">The sequence shown here is derived from an EMBL/GenBank/DDBJ whole genome shotgun (WGS) entry which is preliminary data.</text>
</comment>
<dbReference type="EMBL" id="LXQA010326848">
    <property type="protein sequence ID" value="MCI44159.1"/>
    <property type="molecule type" value="Genomic_DNA"/>
</dbReference>
<dbReference type="AlphaFoldDB" id="A0A392S633"/>
<feature type="non-terminal residue" evidence="1">
    <location>
        <position position="57"/>
    </location>
</feature>
<organism evidence="1 2">
    <name type="scientific">Trifolium medium</name>
    <dbReference type="NCBI Taxonomy" id="97028"/>
    <lineage>
        <taxon>Eukaryota</taxon>
        <taxon>Viridiplantae</taxon>
        <taxon>Streptophyta</taxon>
        <taxon>Embryophyta</taxon>
        <taxon>Tracheophyta</taxon>
        <taxon>Spermatophyta</taxon>
        <taxon>Magnoliopsida</taxon>
        <taxon>eudicotyledons</taxon>
        <taxon>Gunneridae</taxon>
        <taxon>Pentapetalae</taxon>
        <taxon>rosids</taxon>
        <taxon>fabids</taxon>
        <taxon>Fabales</taxon>
        <taxon>Fabaceae</taxon>
        <taxon>Papilionoideae</taxon>
        <taxon>50 kb inversion clade</taxon>
        <taxon>NPAAA clade</taxon>
        <taxon>Hologalegina</taxon>
        <taxon>IRL clade</taxon>
        <taxon>Trifolieae</taxon>
        <taxon>Trifolium</taxon>
    </lineage>
</organism>